<dbReference type="InterPro" id="IPR038492">
    <property type="entry name" value="GBBH-like_N_sf"/>
</dbReference>
<gene>
    <name evidence="4" type="ORF">Pla163_33820</name>
</gene>
<dbReference type="PANTHER" id="PTHR35303">
    <property type="entry name" value="OS02G0197800 PROTEIN"/>
    <property type="match status" value="1"/>
</dbReference>
<name>A0A518D423_9BACT</name>
<dbReference type="GO" id="GO:0046872">
    <property type="term" value="F:metal ion binding"/>
    <property type="evidence" value="ECO:0007669"/>
    <property type="project" value="UniProtKB-KW"/>
</dbReference>
<sequence length="118" mass="12592">MTGPDLPTSADRARPLVITKSDPSRLSIEWADGHRSEFSARRLRDLCPCARCVDELTGRPIHDPTSTAADIETARVALVGHYALSIGFTDGHSTGIYPFVMLRERGSVAGSEGAAPSA</sequence>
<reference evidence="4 5" key="1">
    <citation type="submission" date="2019-02" db="EMBL/GenBank/DDBJ databases">
        <title>Deep-cultivation of Planctomycetes and their phenomic and genomic characterization uncovers novel biology.</title>
        <authorList>
            <person name="Wiegand S."/>
            <person name="Jogler M."/>
            <person name="Boedeker C."/>
            <person name="Pinto D."/>
            <person name="Vollmers J."/>
            <person name="Rivas-Marin E."/>
            <person name="Kohn T."/>
            <person name="Peeters S.H."/>
            <person name="Heuer A."/>
            <person name="Rast P."/>
            <person name="Oberbeckmann S."/>
            <person name="Bunk B."/>
            <person name="Jeske O."/>
            <person name="Meyerdierks A."/>
            <person name="Storesund J.E."/>
            <person name="Kallscheuer N."/>
            <person name="Luecker S."/>
            <person name="Lage O.M."/>
            <person name="Pohl T."/>
            <person name="Merkel B.J."/>
            <person name="Hornburger P."/>
            <person name="Mueller R.-W."/>
            <person name="Bruemmer F."/>
            <person name="Labrenz M."/>
            <person name="Spormann A.M."/>
            <person name="Op den Camp H."/>
            <person name="Overmann J."/>
            <person name="Amann R."/>
            <person name="Jetten M.S.M."/>
            <person name="Mascher T."/>
            <person name="Medema M.H."/>
            <person name="Devos D.P."/>
            <person name="Kaster A.-K."/>
            <person name="Ovreas L."/>
            <person name="Rohde M."/>
            <person name="Galperin M.Y."/>
            <person name="Jogler C."/>
        </authorList>
    </citation>
    <scope>NUCLEOTIDE SEQUENCE [LARGE SCALE GENOMIC DNA]</scope>
    <source>
        <strain evidence="4 5">Pla163</strain>
    </source>
</reference>
<keyword evidence="4" id="KW-0560">Oxidoreductase</keyword>
<proteinExistence type="predicted"/>
<feature type="domain" description="Gamma-butyrobetaine hydroxylase-like N-terminal" evidence="3">
    <location>
        <begin position="20"/>
        <end position="103"/>
    </location>
</feature>
<dbReference type="PANTHER" id="PTHR35303:SF5">
    <property type="entry name" value="OS02G0197800 PROTEIN"/>
    <property type="match status" value="1"/>
</dbReference>
<dbReference type="GO" id="GO:0008336">
    <property type="term" value="F:gamma-butyrobetaine dioxygenase activity"/>
    <property type="evidence" value="ECO:0007669"/>
    <property type="project" value="UniProtKB-EC"/>
</dbReference>
<evidence type="ECO:0000313" key="5">
    <source>
        <dbReference type="Proteomes" id="UP000319342"/>
    </source>
</evidence>
<dbReference type="Proteomes" id="UP000319342">
    <property type="component" value="Chromosome"/>
</dbReference>
<dbReference type="Gene3D" id="3.30.2020.30">
    <property type="match status" value="1"/>
</dbReference>
<keyword evidence="2" id="KW-0408">Iron</keyword>
<evidence type="ECO:0000259" key="3">
    <source>
        <dbReference type="Pfam" id="PF06155"/>
    </source>
</evidence>
<keyword evidence="5" id="KW-1185">Reference proteome</keyword>
<evidence type="ECO:0000313" key="4">
    <source>
        <dbReference type="EMBL" id="QDU86231.1"/>
    </source>
</evidence>
<dbReference type="OrthoDB" id="9794178at2"/>
<dbReference type="InterPro" id="IPR010376">
    <property type="entry name" value="GBBH-like_N"/>
</dbReference>
<keyword evidence="4" id="KW-0223">Dioxygenase</keyword>
<dbReference type="EMBL" id="CP036290">
    <property type="protein sequence ID" value="QDU86231.1"/>
    <property type="molecule type" value="Genomic_DNA"/>
</dbReference>
<dbReference type="Pfam" id="PF06155">
    <property type="entry name" value="GBBH-like_N"/>
    <property type="match status" value="1"/>
</dbReference>
<keyword evidence="1" id="KW-0479">Metal-binding</keyword>
<dbReference type="AlphaFoldDB" id="A0A518D423"/>
<organism evidence="4 5">
    <name type="scientific">Rohdeia mirabilis</name>
    <dbReference type="NCBI Taxonomy" id="2528008"/>
    <lineage>
        <taxon>Bacteria</taxon>
        <taxon>Pseudomonadati</taxon>
        <taxon>Planctomycetota</taxon>
        <taxon>Planctomycetia</taxon>
        <taxon>Planctomycetia incertae sedis</taxon>
        <taxon>Rohdeia</taxon>
    </lineage>
</organism>
<accession>A0A518D423</accession>
<evidence type="ECO:0000256" key="2">
    <source>
        <dbReference type="ARBA" id="ARBA00023004"/>
    </source>
</evidence>
<dbReference type="RefSeq" id="WP_145191083.1">
    <property type="nucleotide sequence ID" value="NZ_CP036290.1"/>
</dbReference>
<evidence type="ECO:0000256" key="1">
    <source>
        <dbReference type="ARBA" id="ARBA00022723"/>
    </source>
</evidence>
<dbReference type="EC" id="1.14.11.1" evidence="4"/>
<protein>
    <submittedName>
        <fullName evidence="4">Gamma-butyrobetaine dioxygenase</fullName>
        <ecNumber evidence="4">1.14.11.1</ecNumber>
    </submittedName>
</protein>